<dbReference type="Pfam" id="PF15228">
    <property type="entry name" value="DAP"/>
    <property type="match status" value="1"/>
</dbReference>
<accession>A0A5J5CJP7</accession>
<dbReference type="GO" id="GO:0034198">
    <property type="term" value="P:cellular response to amino acid starvation"/>
    <property type="evidence" value="ECO:0007669"/>
    <property type="project" value="TreeGrafter"/>
</dbReference>
<dbReference type="GO" id="GO:0010507">
    <property type="term" value="P:negative regulation of autophagy"/>
    <property type="evidence" value="ECO:0007669"/>
    <property type="project" value="TreeGrafter"/>
</dbReference>
<gene>
    <name evidence="3" type="ORF">FQN60_013847</name>
</gene>
<dbReference type="Proteomes" id="UP000327493">
    <property type="component" value="Chromosome 22"/>
</dbReference>
<dbReference type="AlphaFoldDB" id="A0A5J5CJP7"/>
<name>A0A5J5CJP7_9PERO</name>
<protein>
    <submittedName>
        <fullName evidence="3">Uncharacterized protein</fullName>
    </submittedName>
</protein>
<dbReference type="InterPro" id="IPR024130">
    <property type="entry name" value="DAP1/DAPL1"/>
</dbReference>
<dbReference type="GO" id="GO:0070513">
    <property type="term" value="F:death domain binding"/>
    <property type="evidence" value="ECO:0007669"/>
    <property type="project" value="TreeGrafter"/>
</dbReference>
<evidence type="ECO:0000313" key="3">
    <source>
        <dbReference type="EMBL" id="KAA8580889.1"/>
    </source>
</evidence>
<evidence type="ECO:0000313" key="4">
    <source>
        <dbReference type="Proteomes" id="UP000327493"/>
    </source>
</evidence>
<reference evidence="3 4" key="1">
    <citation type="submission" date="2019-08" db="EMBL/GenBank/DDBJ databases">
        <title>A chromosome-level genome assembly, high-density linkage maps, and genome scans reveal the genomic architecture of hybrid incompatibilities underlying speciation via character displacement in darters (Percidae: Etheostominae).</title>
        <authorList>
            <person name="Moran R.L."/>
            <person name="Catchen J.M."/>
            <person name="Fuller R.C."/>
        </authorList>
    </citation>
    <scope>NUCLEOTIDE SEQUENCE [LARGE SCALE GENOMIC DNA]</scope>
    <source>
        <strain evidence="3">EspeVRDwgs_2016</strain>
        <tissue evidence="3">Muscle</tissue>
    </source>
</reference>
<evidence type="ECO:0000256" key="2">
    <source>
        <dbReference type="ARBA" id="ARBA00038025"/>
    </source>
</evidence>
<sequence>MKVGGGGLGWTKEMKMERCLYGAIKRLPRMHPIWRQLEDCLHKSRYSRHVFAAEGESRNQRRTSPCSLMGTAVRLLLLGGDDVEVIGSVLLMQTVEKQLSPPKAPVIVSGVVTKGDKDFTPAAAQVAHQKPQPCVSKLPASQHINQHIHQPRK</sequence>
<dbReference type="PANTHER" id="PTHR13177:SF3">
    <property type="entry name" value="DEATH-ASSOCIATED PROTEIN 1"/>
    <property type="match status" value="1"/>
</dbReference>
<dbReference type="GO" id="GO:0006417">
    <property type="term" value="P:regulation of translation"/>
    <property type="evidence" value="ECO:0007669"/>
    <property type="project" value="UniProtKB-KW"/>
</dbReference>
<proteinExistence type="inferred from homology"/>
<keyword evidence="4" id="KW-1185">Reference proteome</keyword>
<dbReference type="GO" id="GO:0097190">
    <property type="term" value="P:apoptotic signaling pathway"/>
    <property type="evidence" value="ECO:0007669"/>
    <property type="project" value="TreeGrafter"/>
</dbReference>
<dbReference type="EMBL" id="VOFY01000022">
    <property type="protein sequence ID" value="KAA8580889.1"/>
    <property type="molecule type" value="Genomic_DNA"/>
</dbReference>
<comment type="caution">
    <text evidence="3">The sequence shown here is derived from an EMBL/GenBank/DDBJ whole genome shotgun (WGS) entry which is preliminary data.</text>
</comment>
<comment type="similarity">
    <text evidence="2">Belongs to the DAP-DAPL1 family.</text>
</comment>
<keyword evidence="1" id="KW-0810">Translation regulation</keyword>
<evidence type="ECO:0000256" key="1">
    <source>
        <dbReference type="ARBA" id="ARBA00022845"/>
    </source>
</evidence>
<organism evidence="3 4">
    <name type="scientific">Etheostoma spectabile</name>
    <name type="common">orangethroat darter</name>
    <dbReference type="NCBI Taxonomy" id="54343"/>
    <lineage>
        <taxon>Eukaryota</taxon>
        <taxon>Metazoa</taxon>
        <taxon>Chordata</taxon>
        <taxon>Craniata</taxon>
        <taxon>Vertebrata</taxon>
        <taxon>Euteleostomi</taxon>
        <taxon>Actinopterygii</taxon>
        <taxon>Neopterygii</taxon>
        <taxon>Teleostei</taxon>
        <taxon>Neoteleostei</taxon>
        <taxon>Acanthomorphata</taxon>
        <taxon>Eupercaria</taxon>
        <taxon>Perciformes</taxon>
        <taxon>Percoidei</taxon>
        <taxon>Percidae</taxon>
        <taxon>Etheostomatinae</taxon>
        <taxon>Etheostoma</taxon>
    </lineage>
</organism>
<dbReference type="PANTHER" id="PTHR13177">
    <property type="entry name" value="DEATH-ASSOCIATED PROTEIN 1"/>
    <property type="match status" value="1"/>
</dbReference>